<evidence type="ECO:0008006" key="3">
    <source>
        <dbReference type="Google" id="ProtNLM"/>
    </source>
</evidence>
<protein>
    <recommendedName>
        <fullName evidence="3">Transposase</fullName>
    </recommendedName>
</protein>
<accession>A0ABV4G7H9</accession>
<proteinExistence type="predicted"/>
<evidence type="ECO:0000313" key="2">
    <source>
        <dbReference type="Proteomes" id="UP001565474"/>
    </source>
</evidence>
<dbReference type="Proteomes" id="UP001565474">
    <property type="component" value="Unassembled WGS sequence"/>
</dbReference>
<comment type="caution">
    <text evidence="1">The sequence shown here is derived from an EMBL/GenBank/DDBJ whole genome shotgun (WGS) entry which is preliminary data.</text>
</comment>
<reference evidence="1 2" key="1">
    <citation type="submission" date="2024-07" db="EMBL/GenBank/DDBJ databases">
        <title>Genomic Encyclopedia of Type Strains, Phase V (KMG-V): Genome sequencing to study the core and pangenomes of soil and plant-associated prokaryotes.</title>
        <authorList>
            <person name="Whitman W."/>
        </authorList>
    </citation>
    <scope>NUCLEOTIDE SEQUENCE [LARGE SCALE GENOMIC DNA]</scope>
    <source>
        <strain evidence="1 2">USDA 222</strain>
    </source>
</reference>
<gene>
    <name evidence="1" type="ORF">ABH992_000267</name>
</gene>
<keyword evidence="2" id="KW-1185">Reference proteome</keyword>
<name>A0ABV4G7H9_9BRAD</name>
<evidence type="ECO:0000313" key="1">
    <source>
        <dbReference type="EMBL" id="MEY9467868.1"/>
    </source>
</evidence>
<organism evidence="1 2">
    <name type="scientific">Bradyrhizobium yuanmingense</name>
    <dbReference type="NCBI Taxonomy" id="108015"/>
    <lineage>
        <taxon>Bacteria</taxon>
        <taxon>Pseudomonadati</taxon>
        <taxon>Pseudomonadota</taxon>
        <taxon>Alphaproteobacteria</taxon>
        <taxon>Hyphomicrobiales</taxon>
        <taxon>Nitrobacteraceae</taxon>
        <taxon>Bradyrhizobium</taxon>
    </lineage>
</organism>
<sequence>MHLTPTSSSWINQVKRFFALLTDKKIKRGVYHSVAALRADIASFIERHNADPNPFRWIQIRR</sequence>
<dbReference type="EMBL" id="JBGBZN010000001">
    <property type="protein sequence ID" value="MEY9467868.1"/>
    <property type="molecule type" value="Genomic_DNA"/>
</dbReference>